<keyword evidence="2" id="KW-1185">Reference proteome</keyword>
<accession>A0A9P1J049</accession>
<dbReference type="EMBL" id="CANHGI010000006">
    <property type="protein sequence ID" value="CAI5454222.1"/>
    <property type="molecule type" value="Genomic_DNA"/>
</dbReference>
<evidence type="ECO:0008006" key="3">
    <source>
        <dbReference type="Google" id="ProtNLM"/>
    </source>
</evidence>
<evidence type="ECO:0000313" key="1">
    <source>
        <dbReference type="EMBL" id="CAI5454222.1"/>
    </source>
</evidence>
<evidence type="ECO:0000313" key="2">
    <source>
        <dbReference type="Proteomes" id="UP001152747"/>
    </source>
</evidence>
<gene>
    <name evidence="1" type="ORF">CAMP_LOCUS16859</name>
</gene>
<name>A0A9P1J049_9PELO</name>
<reference evidence="1" key="1">
    <citation type="submission" date="2022-11" db="EMBL/GenBank/DDBJ databases">
        <authorList>
            <person name="Kikuchi T."/>
        </authorList>
    </citation>
    <scope>NUCLEOTIDE SEQUENCE</scope>
    <source>
        <strain evidence="1">PS1010</strain>
    </source>
</reference>
<dbReference type="Proteomes" id="UP001152747">
    <property type="component" value="Unassembled WGS sequence"/>
</dbReference>
<comment type="caution">
    <text evidence="1">The sequence shown here is derived from an EMBL/GenBank/DDBJ whole genome shotgun (WGS) entry which is preliminary data.</text>
</comment>
<organism evidence="1 2">
    <name type="scientific">Caenorhabditis angaria</name>
    <dbReference type="NCBI Taxonomy" id="860376"/>
    <lineage>
        <taxon>Eukaryota</taxon>
        <taxon>Metazoa</taxon>
        <taxon>Ecdysozoa</taxon>
        <taxon>Nematoda</taxon>
        <taxon>Chromadorea</taxon>
        <taxon>Rhabditida</taxon>
        <taxon>Rhabditina</taxon>
        <taxon>Rhabditomorpha</taxon>
        <taxon>Rhabditoidea</taxon>
        <taxon>Rhabditidae</taxon>
        <taxon>Peloderinae</taxon>
        <taxon>Caenorhabditis</taxon>
    </lineage>
</organism>
<sequence>MSFNKFDIHGVWDLSGLGFRGATSEVSDVQKMGEHKWRLCVNQESNNVFEFKIVQDTPEVPNRTWIFYFEIKLAVQTTREQVFRYKRNLVIDPRKCEGPIMFWNCERGYIESVTYDMTCSLYEFKDPAHCEETGLHLFKVGDLEFMVSKQTAIKKVSEFKKKFKNADHLEMEADPYDGLYFMTMVCGPANFAEKLLNDKNIDKLIDLSVDLGAKSVAKLCEKYMIDNGEDWFFTRKLYMADKLGSLRFLNRAISSVDYLSSSYLASILRDPKAGSLKHRTQVEMGKKIYALVQQERSSR</sequence>
<proteinExistence type="predicted"/>
<dbReference type="AlphaFoldDB" id="A0A9P1J049"/>
<protein>
    <recommendedName>
        <fullName evidence="3">MATH domain-containing protein</fullName>
    </recommendedName>
</protein>